<reference evidence="3" key="1">
    <citation type="submission" date="2020-10" db="EMBL/GenBank/DDBJ databases">
        <title>Taxonomic study of unclassified bacteria belonging to the class Ktedonobacteria.</title>
        <authorList>
            <person name="Yabe S."/>
            <person name="Wang C.M."/>
            <person name="Zheng Y."/>
            <person name="Sakai Y."/>
            <person name="Cavaletti L."/>
            <person name="Monciardini P."/>
            <person name="Donadio S."/>
        </authorList>
    </citation>
    <scope>NUCLEOTIDE SEQUENCE</scope>
    <source>
        <strain evidence="3">ID150040</strain>
    </source>
</reference>
<dbReference type="EMBL" id="BNJK01000001">
    <property type="protein sequence ID" value="GHO95524.1"/>
    <property type="molecule type" value="Genomic_DNA"/>
</dbReference>
<feature type="domain" description="Nudix hydrolase" evidence="2">
    <location>
        <begin position="13"/>
        <end position="82"/>
    </location>
</feature>
<accession>A0A8J3IPL4</accession>
<evidence type="ECO:0000259" key="2">
    <source>
        <dbReference type="Pfam" id="PF00293"/>
    </source>
</evidence>
<dbReference type="Proteomes" id="UP000597444">
    <property type="component" value="Unassembled WGS sequence"/>
</dbReference>
<dbReference type="InterPro" id="IPR000086">
    <property type="entry name" value="NUDIX_hydrolase_dom"/>
</dbReference>
<gene>
    <name evidence="3" type="ORF">KSF_055720</name>
</gene>
<dbReference type="SUPFAM" id="SSF55811">
    <property type="entry name" value="Nudix"/>
    <property type="match status" value="1"/>
</dbReference>
<dbReference type="RefSeq" id="WP_220206196.1">
    <property type="nucleotide sequence ID" value="NZ_BNJK01000001.1"/>
</dbReference>
<sequence length="222" mass="25240">MQEATNYILGKVTAFIVRQRNAQQELLVFAHPTAGVQVPAGTVEGGEVFENAALREAQEETGLEGVQLVKELARTSYSLQSNRYAFMCASPLFREPALIAEHVDTGYGDGSIFRRGMIVSLERVEGNWSEIRHDECDLNVDPPKLQFSVRGWVPSRCLSSQQSRRFFLLTTTHETSDSWDHLAEGRHLFHLYWVPLVPRPQLMSPQDEWLDLVYKQLLAYST</sequence>
<organism evidence="3 4">
    <name type="scientific">Reticulibacter mediterranei</name>
    <dbReference type="NCBI Taxonomy" id="2778369"/>
    <lineage>
        <taxon>Bacteria</taxon>
        <taxon>Bacillati</taxon>
        <taxon>Chloroflexota</taxon>
        <taxon>Ktedonobacteria</taxon>
        <taxon>Ktedonobacterales</taxon>
        <taxon>Reticulibacteraceae</taxon>
        <taxon>Reticulibacter</taxon>
    </lineage>
</organism>
<dbReference type="Pfam" id="PF00293">
    <property type="entry name" value="NUDIX"/>
    <property type="match status" value="1"/>
</dbReference>
<comment type="caution">
    <text evidence="3">The sequence shown here is derived from an EMBL/GenBank/DDBJ whole genome shotgun (WGS) entry which is preliminary data.</text>
</comment>
<evidence type="ECO:0000313" key="3">
    <source>
        <dbReference type="EMBL" id="GHO95524.1"/>
    </source>
</evidence>
<dbReference type="AlphaFoldDB" id="A0A8J3IPL4"/>
<keyword evidence="1" id="KW-0378">Hydrolase</keyword>
<dbReference type="PROSITE" id="PS00893">
    <property type="entry name" value="NUDIX_BOX"/>
    <property type="match status" value="1"/>
</dbReference>
<protein>
    <recommendedName>
        <fullName evidence="2">Nudix hydrolase domain-containing protein</fullName>
    </recommendedName>
</protein>
<proteinExistence type="predicted"/>
<dbReference type="Gene3D" id="3.90.79.10">
    <property type="entry name" value="Nucleoside Triphosphate Pyrophosphohydrolase"/>
    <property type="match status" value="1"/>
</dbReference>
<keyword evidence="4" id="KW-1185">Reference proteome</keyword>
<dbReference type="GO" id="GO:0016787">
    <property type="term" value="F:hydrolase activity"/>
    <property type="evidence" value="ECO:0007669"/>
    <property type="project" value="UniProtKB-KW"/>
</dbReference>
<evidence type="ECO:0000313" key="4">
    <source>
        <dbReference type="Proteomes" id="UP000597444"/>
    </source>
</evidence>
<dbReference type="InterPro" id="IPR015797">
    <property type="entry name" value="NUDIX_hydrolase-like_dom_sf"/>
</dbReference>
<dbReference type="InterPro" id="IPR020084">
    <property type="entry name" value="NUDIX_hydrolase_CS"/>
</dbReference>
<evidence type="ECO:0000256" key="1">
    <source>
        <dbReference type="ARBA" id="ARBA00022801"/>
    </source>
</evidence>
<name>A0A8J3IPL4_9CHLR</name>